<evidence type="ECO:0000313" key="1">
    <source>
        <dbReference type="EMBL" id="KAF8765760.1"/>
    </source>
</evidence>
<dbReference type="AlphaFoldDB" id="A0A835FL57"/>
<reference evidence="1" key="1">
    <citation type="submission" date="2020-07" db="EMBL/GenBank/DDBJ databases">
        <title>Genome sequence and genetic diversity analysis of an under-domesticated orphan crop, white fonio (Digitaria exilis).</title>
        <authorList>
            <person name="Bennetzen J.L."/>
            <person name="Chen S."/>
            <person name="Ma X."/>
            <person name="Wang X."/>
            <person name="Yssel A.E.J."/>
            <person name="Chaluvadi S.R."/>
            <person name="Johnson M."/>
            <person name="Gangashetty P."/>
            <person name="Hamidou F."/>
            <person name="Sanogo M.D."/>
            <person name="Zwaenepoel A."/>
            <person name="Wallace J."/>
            <person name="Van De Peer Y."/>
            <person name="Van Deynze A."/>
        </authorList>
    </citation>
    <scope>NUCLEOTIDE SEQUENCE</scope>
    <source>
        <tissue evidence="1">Leaves</tissue>
    </source>
</reference>
<name>A0A835FL57_9POAL</name>
<organism evidence="1 2">
    <name type="scientific">Digitaria exilis</name>
    <dbReference type="NCBI Taxonomy" id="1010633"/>
    <lineage>
        <taxon>Eukaryota</taxon>
        <taxon>Viridiplantae</taxon>
        <taxon>Streptophyta</taxon>
        <taxon>Embryophyta</taxon>
        <taxon>Tracheophyta</taxon>
        <taxon>Spermatophyta</taxon>
        <taxon>Magnoliopsida</taxon>
        <taxon>Liliopsida</taxon>
        <taxon>Poales</taxon>
        <taxon>Poaceae</taxon>
        <taxon>PACMAD clade</taxon>
        <taxon>Panicoideae</taxon>
        <taxon>Panicodae</taxon>
        <taxon>Paniceae</taxon>
        <taxon>Anthephorinae</taxon>
        <taxon>Digitaria</taxon>
    </lineage>
</organism>
<evidence type="ECO:0000313" key="2">
    <source>
        <dbReference type="Proteomes" id="UP000636709"/>
    </source>
</evidence>
<keyword evidence="2" id="KW-1185">Reference proteome</keyword>
<proteinExistence type="predicted"/>
<dbReference type="Proteomes" id="UP000636709">
    <property type="component" value="Unassembled WGS sequence"/>
</dbReference>
<protein>
    <submittedName>
        <fullName evidence="1">Uncharacterized protein</fullName>
    </submittedName>
</protein>
<comment type="caution">
    <text evidence="1">The sequence shown here is derived from an EMBL/GenBank/DDBJ whole genome shotgun (WGS) entry which is preliminary data.</text>
</comment>
<gene>
    <name evidence="1" type="ORF">HU200_008269</name>
</gene>
<sequence length="130" mass="13907">MEALRAKAIVVETPPLPSSHVVSKVLSQGGSNSYSSGTFLKNAGILDCSSMSCSRGEDALHSQLGAEVEGSVALQEQIEVIKKDNVATLVVFLKLKLDKEEVIQWMSNNPRVSGTILSPDPCEELLPSQP</sequence>
<dbReference type="EMBL" id="JACEFO010000544">
    <property type="protein sequence ID" value="KAF8765760.1"/>
    <property type="molecule type" value="Genomic_DNA"/>
</dbReference>
<accession>A0A835FL57</accession>